<proteinExistence type="predicted"/>
<name>A0A820CU10_9BILA</name>
<keyword evidence="2" id="KW-1185">Reference proteome</keyword>
<accession>A0A820CU10</accession>
<protein>
    <submittedName>
        <fullName evidence="1">Uncharacterized protein</fullName>
    </submittedName>
</protein>
<organism evidence="1 2">
    <name type="scientific">Rotaria magnacalcarata</name>
    <dbReference type="NCBI Taxonomy" id="392030"/>
    <lineage>
        <taxon>Eukaryota</taxon>
        <taxon>Metazoa</taxon>
        <taxon>Spiralia</taxon>
        <taxon>Gnathifera</taxon>
        <taxon>Rotifera</taxon>
        <taxon>Eurotatoria</taxon>
        <taxon>Bdelloidea</taxon>
        <taxon>Philodinida</taxon>
        <taxon>Philodinidae</taxon>
        <taxon>Rotaria</taxon>
    </lineage>
</organism>
<reference evidence="1" key="1">
    <citation type="submission" date="2021-02" db="EMBL/GenBank/DDBJ databases">
        <authorList>
            <person name="Nowell W R."/>
        </authorList>
    </citation>
    <scope>NUCLEOTIDE SEQUENCE</scope>
</reference>
<evidence type="ECO:0000313" key="1">
    <source>
        <dbReference type="EMBL" id="CAF4221038.1"/>
    </source>
</evidence>
<dbReference type="Proteomes" id="UP000663866">
    <property type="component" value="Unassembled WGS sequence"/>
</dbReference>
<gene>
    <name evidence="1" type="ORF">OVN521_LOCUS27441</name>
</gene>
<evidence type="ECO:0000313" key="2">
    <source>
        <dbReference type="Proteomes" id="UP000663866"/>
    </source>
</evidence>
<sequence>MGSPRWFASCGYLSNSLRKEACGTIGTIWNCPLETLHPSPRQLLSNVVYNVPCDDCSVSYIAASQCSQKAIPIVVSTITATTTTTEKVEPHRTKRNKPIVDYAMNEKLFDLAIKEPIPAKKVIRSAVRDNEIETGHSIGCNELKINSDLSLLKPNTND</sequence>
<dbReference type="EMBL" id="CAJOBG010007582">
    <property type="protein sequence ID" value="CAF4221038.1"/>
    <property type="molecule type" value="Genomic_DNA"/>
</dbReference>
<dbReference type="AlphaFoldDB" id="A0A820CU10"/>
<comment type="caution">
    <text evidence="1">The sequence shown here is derived from an EMBL/GenBank/DDBJ whole genome shotgun (WGS) entry which is preliminary data.</text>
</comment>